<dbReference type="Gene3D" id="1.10.530.10">
    <property type="match status" value="1"/>
</dbReference>
<sequence>VGRHCDYRATNCPGKYFPWKALIGALKDRGKLTETKKPSPAKKVLTPLGGKSGITREQAILHINKVNRDCKISVKLSEFVEYYFTYCEKYGVRTELAIAQMLLETNYLRFGGIVKPEQNNFAGIGALDGNGKGQAAKFKTAAQGVLAHVQHLYAYCSIGAVPARELVDPRFGLVRRGSAPYLEYLSIPNNPGGTGWASDKEYAMKIKDIAHKMDGIKVQKEHWGAKFIRELQEKGIISESHDPDSRVTWAEFAAVLSKVVK</sequence>
<reference evidence="3" key="1">
    <citation type="journal article" date="2019" name="Int. J. Syst. Evol. Microbiol.">
        <title>The Global Catalogue of Microorganisms (GCM) 10K type strain sequencing project: providing services to taxonomists for standard genome sequencing and annotation.</title>
        <authorList>
            <consortium name="The Broad Institute Genomics Platform"/>
            <consortium name="The Broad Institute Genome Sequencing Center for Infectious Disease"/>
            <person name="Wu L."/>
            <person name="Ma J."/>
        </authorList>
    </citation>
    <scope>NUCLEOTIDE SEQUENCE [LARGE SCALE GENOMIC DNA]</scope>
    <source>
        <strain evidence="3">CCUG 46385</strain>
    </source>
</reference>
<name>A0ABV9QTA4_9FIRM</name>
<gene>
    <name evidence="2" type="ORF">ACFO4R_11860</name>
</gene>
<feature type="domain" description="Mannosyl-glycoprotein endo-beta-N-acetylglucosamidase-like" evidence="1">
    <location>
        <begin position="82"/>
        <end position="213"/>
    </location>
</feature>
<proteinExistence type="predicted"/>
<keyword evidence="3" id="KW-1185">Reference proteome</keyword>
<dbReference type="RefSeq" id="WP_379789422.1">
    <property type="nucleotide sequence ID" value="NZ_JBHSHL010000062.1"/>
</dbReference>
<dbReference type="InterPro" id="IPR002901">
    <property type="entry name" value="MGlyc_endo_b_GlcNAc-like_dom"/>
</dbReference>
<dbReference type="EMBL" id="JBHSHL010000062">
    <property type="protein sequence ID" value="MFC4805739.1"/>
    <property type="molecule type" value="Genomic_DNA"/>
</dbReference>
<evidence type="ECO:0000313" key="2">
    <source>
        <dbReference type="EMBL" id="MFC4805739.1"/>
    </source>
</evidence>
<dbReference type="Pfam" id="PF01832">
    <property type="entry name" value="Glucosaminidase"/>
    <property type="match status" value="1"/>
</dbReference>
<feature type="non-terminal residue" evidence="2">
    <location>
        <position position="1"/>
    </location>
</feature>
<evidence type="ECO:0000313" key="3">
    <source>
        <dbReference type="Proteomes" id="UP001595916"/>
    </source>
</evidence>
<organism evidence="2 3">
    <name type="scientific">Filifactor villosus</name>
    <dbReference type="NCBI Taxonomy" id="29374"/>
    <lineage>
        <taxon>Bacteria</taxon>
        <taxon>Bacillati</taxon>
        <taxon>Bacillota</taxon>
        <taxon>Clostridia</taxon>
        <taxon>Peptostreptococcales</taxon>
        <taxon>Filifactoraceae</taxon>
        <taxon>Filifactor</taxon>
    </lineage>
</organism>
<protein>
    <submittedName>
        <fullName evidence="2">Glucosaminidase domain-containing protein</fullName>
    </submittedName>
</protein>
<evidence type="ECO:0000259" key="1">
    <source>
        <dbReference type="Pfam" id="PF01832"/>
    </source>
</evidence>
<dbReference type="Proteomes" id="UP001595916">
    <property type="component" value="Unassembled WGS sequence"/>
</dbReference>
<comment type="caution">
    <text evidence="2">The sequence shown here is derived from an EMBL/GenBank/DDBJ whole genome shotgun (WGS) entry which is preliminary data.</text>
</comment>
<accession>A0ABV9QTA4</accession>